<dbReference type="Gene3D" id="1.10.287.110">
    <property type="entry name" value="DnaJ domain"/>
    <property type="match status" value="1"/>
</dbReference>
<dbReference type="AlphaFoldDB" id="A0A8R1TUX2"/>
<feature type="domain" description="J" evidence="2">
    <location>
        <begin position="21"/>
        <end position="84"/>
    </location>
</feature>
<evidence type="ECO:0000313" key="4">
    <source>
        <dbReference type="Proteomes" id="UP000024404"/>
    </source>
</evidence>
<dbReference type="SUPFAM" id="SSF46565">
    <property type="entry name" value="Chaperone J-domain"/>
    <property type="match status" value="1"/>
</dbReference>
<dbReference type="Pfam" id="PF00226">
    <property type="entry name" value="DnaJ"/>
    <property type="match status" value="1"/>
</dbReference>
<evidence type="ECO:0000256" key="1">
    <source>
        <dbReference type="ARBA" id="ARBA00023186"/>
    </source>
</evidence>
<evidence type="ECO:0000313" key="3">
    <source>
        <dbReference type="EnsemblMetazoa" id="OVOC5312.1"/>
    </source>
</evidence>
<accession>A0A8R1TUX2</accession>
<dbReference type="PROSITE" id="PS50076">
    <property type="entry name" value="DNAJ_2"/>
    <property type="match status" value="1"/>
</dbReference>
<keyword evidence="1" id="KW-0143">Chaperone</keyword>
<dbReference type="SMART" id="SM00271">
    <property type="entry name" value="DnaJ"/>
    <property type="match status" value="1"/>
</dbReference>
<proteinExistence type="predicted"/>
<dbReference type="PANTHER" id="PTHR44500">
    <property type="entry name" value="DNAJ HOMOLOG SUBFAMILY C MEMBER 12"/>
    <property type="match status" value="1"/>
</dbReference>
<dbReference type="OMA" id="LLCEYKV"/>
<dbReference type="CDD" id="cd06257">
    <property type="entry name" value="DnaJ"/>
    <property type="match status" value="1"/>
</dbReference>
<dbReference type="PANTHER" id="PTHR44500:SF1">
    <property type="entry name" value="DNAJ HOMOLOG SUBFAMILY C MEMBER 12"/>
    <property type="match status" value="1"/>
</dbReference>
<dbReference type="EMBL" id="CMVM020000154">
    <property type="status" value="NOT_ANNOTATED_CDS"/>
    <property type="molecule type" value="Genomic_DNA"/>
</dbReference>
<dbReference type="InterPro" id="IPR029827">
    <property type="entry name" value="JDP1-like"/>
</dbReference>
<dbReference type="EnsemblMetazoa" id="OVOC5312.1">
    <property type="protein sequence ID" value="OVOC5312.1"/>
    <property type="gene ID" value="WBGene00242121"/>
</dbReference>
<organism evidence="3 4">
    <name type="scientific">Onchocerca volvulus</name>
    <dbReference type="NCBI Taxonomy" id="6282"/>
    <lineage>
        <taxon>Eukaryota</taxon>
        <taxon>Metazoa</taxon>
        <taxon>Ecdysozoa</taxon>
        <taxon>Nematoda</taxon>
        <taxon>Chromadorea</taxon>
        <taxon>Rhabditida</taxon>
        <taxon>Spirurina</taxon>
        <taxon>Spiruromorpha</taxon>
        <taxon>Filarioidea</taxon>
        <taxon>Onchocercidae</taxon>
        <taxon>Onchocerca</taxon>
    </lineage>
</organism>
<sequence length="154" mass="18672">MKMQHAAYNAFGYGREYDRSDYYAILGCDRYSTKSQIMAEYRQRIRPFHPDKSLKQVPEIFYELQKAKNILTDDETKRAYDAWFDCSIDIPWSFWLKNFRSLSGIHWTRRVHSASMLKYRNEEKKMENSYVDGIWRQLSSHHSSLLEKFRDYEI</sequence>
<dbReference type="GO" id="GO:0005737">
    <property type="term" value="C:cytoplasm"/>
    <property type="evidence" value="ECO:0007669"/>
    <property type="project" value="TreeGrafter"/>
</dbReference>
<reference evidence="3" key="2">
    <citation type="submission" date="2022-06" db="UniProtKB">
        <authorList>
            <consortium name="EnsemblMetazoa"/>
        </authorList>
    </citation>
    <scope>IDENTIFICATION</scope>
</reference>
<evidence type="ECO:0000259" key="2">
    <source>
        <dbReference type="PROSITE" id="PS50076"/>
    </source>
</evidence>
<name>A0A8R1TUX2_ONCVO</name>
<dbReference type="InterPro" id="IPR036869">
    <property type="entry name" value="J_dom_sf"/>
</dbReference>
<reference evidence="4" key="1">
    <citation type="submission" date="2013-10" db="EMBL/GenBank/DDBJ databases">
        <title>Genome sequencing of Onchocerca volvulus.</title>
        <authorList>
            <person name="Cotton J."/>
            <person name="Tsai J."/>
            <person name="Stanley E."/>
            <person name="Tracey A."/>
            <person name="Holroyd N."/>
            <person name="Lustigman S."/>
            <person name="Berriman M."/>
        </authorList>
    </citation>
    <scope>NUCLEOTIDE SEQUENCE</scope>
</reference>
<dbReference type="Proteomes" id="UP000024404">
    <property type="component" value="Unassembled WGS sequence"/>
</dbReference>
<keyword evidence="4" id="KW-1185">Reference proteome</keyword>
<protein>
    <submittedName>
        <fullName evidence="3">J domain-containing protein</fullName>
    </submittedName>
</protein>
<dbReference type="InterPro" id="IPR001623">
    <property type="entry name" value="DnaJ_domain"/>
</dbReference>